<dbReference type="Pfam" id="PF04434">
    <property type="entry name" value="SWIM"/>
    <property type="match status" value="1"/>
</dbReference>
<dbReference type="SMART" id="SM00490">
    <property type="entry name" value="HELICc"/>
    <property type="match status" value="1"/>
</dbReference>
<feature type="domain" description="Helicase C-terminal" evidence="5">
    <location>
        <begin position="908"/>
        <end position="1071"/>
    </location>
</feature>
<dbReference type="Pfam" id="PF00176">
    <property type="entry name" value="SNF2-rel_dom"/>
    <property type="match status" value="1"/>
</dbReference>
<evidence type="ECO:0000259" key="3">
    <source>
        <dbReference type="PROSITE" id="PS50966"/>
    </source>
</evidence>
<dbReference type="CDD" id="cd18012">
    <property type="entry name" value="DEXQc_arch_SWI2_SNF2"/>
    <property type="match status" value="1"/>
</dbReference>
<dbReference type="InterPro" id="IPR000330">
    <property type="entry name" value="SNF2_N"/>
</dbReference>
<organism evidence="6 7">
    <name type="scientific">Candidatus Limivivens intestinipullorum</name>
    <dbReference type="NCBI Taxonomy" id="2840858"/>
    <lineage>
        <taxon>Bacteria</taxon>
        <taxon>Bacillati</taxon>
        <taxon>Bacillota</taxon>
        <taxon>Clostridia</taxon>
        <taxon>Lachnospirales</taxon>
        <taxon>Lachnospiraceae</taxon>
        <taxon>Lachnospiraceae incertae sedis</taxon>
        <taxon>Candidatus Limivivens</taxon>
    </lineage>
</organism>
<dbReference type="InterPro" id="IPR001650">
    <property type="entry name" value="Helicase_C-like"/>
</dbReference>
<dbReference type="CDD" id="cd18793">
    <property type="entry name" value="SF2_C_SNF"/>
    <property type="match status" value="1"/>
</dbReference>
<evidence type="ECO:0000256" key="1">
    <source>
        <dbReference type="ARBA" id="ARBA00022801"/>
    </source>
</evidence>
<evidence type="ECO:0000313" key="7">
    <source>
        <dbReference type="Proteomes" id="UP000823935"/>
    </source>
</evidence>
<dbReference type="InterPro" id="IPR049730">
    <property type="entry name" value="SNF2/RAD54-like_C"/>
</dbReference>
<accession>A0A9D1ERK2</accession>
<dbReference type="PROSITE" id="PS50966">
    <property type="entry name" value="ZF_SWIM"/>
    <property type="match status" value="1"/>
</dbReference>
<dbReference type="PROSITE" id="PS51194">
    <property type="entry name" value="HELICASE_CTER"/>
    <property type="match status" value="1"/>
</dbReference>
<comment type="caution">
    <text evidence="6">The sequence shown here is derived from an EMBL/GenBank/DDBJ whole genome shotgun (WGS) entry which is preliminary data.</text>
</comment>
<dbReference type="SUPFAM" id="SSF52540">
    <property type="entry name" value="P-loop containing nucleoside triphosphate hydrolases"/>
    <property type="match status" value="2"/>
</dbReference>
<dbReference type="GO" id="GO:0008270">
    <property type="term" value="F:zinc ion binding"/>
    <property type="evidence" value="ECO:0007669"/>
    <property type="project" value="UniProtKB-KW"/>
</dbReference>
<proteinExistence type="predicted"/>
<protein>
    <submittedName>
        <fullName evidence="6">SNF2 helicase associated domain-containing protein</fullName>
    </submittedName>
</protein>
<dbReference type="InterPro" id="IPR038718">
    <property type="entry name" value="SNF2-like_sf"/>
</dbReference>
<keyword evidence="2" id="KW-0479">Metal-binding</keyword>
<gene>
    <name evidence="6" type="ORF">IAB44_04210</name>
</gene>
<dbReference type="InterPro" id="IPR007527">
    <property type="entry name" value="Znf_SWIM"/>
</dbReference>
<dbReference type="Proteomes" id="UP000823935">
    <property type="component" value="Unassembled WGS sequence"/>
</dbReference>
<sequence>MLTLTMIKCYTYTATYAKGREIFAKGGVQGVELQKARKNGVRLTADVKGSGKKWYRTMVELGQDDDIEDYTCSCPAYNSFYGMCKHCVALALHYRDTQIGARTPGKKPGPQKRQTSDALKQILSQYGIRENGQLLGEYYHSVRIEPVFTMEYGRLYAEFRVGVKKLYILKNICKLLDDVQKGKFAEYGKNLGFFHDRAAFTEEGLEWLDILTDIMNTQFGRIDFASQIYSSNFRKIGLGNYGTERVLSRYVGKEIEINEIVYQVKDQDPPVKIRIAPEGEEGARIAMEGLPELLPGISHSYFVQKQEIYQCSGGFEQEMLPVLSALGGIGRSVRYRQPNTPLFLSKEDYTAFCGNLLPVLERYAAVETKDLDFEEYMPQEVQLQVYLDMGEEEQQGRVRARAQAVYGSTSYGLFEEYHLEKQYRDVKTEEALKACLLRYFSFEKGQSTGFCRDEEALFMLIQEGMGEIRKMAEVFLDEKIRKIRLLPSPKVNIGLGFKGDLLDLEIATEGLDYAEMEKILGAYKRRKKYFRLKSGDFISLEDSSLALVSELSQGLNLDKKGLRSGSLTVPKYRAAYLAEAVKDAPETIQVKRSREFKRLVREMNGYQDSDFEVPQELQASLRSYQKDGFRWLATLAQWGFGGILADDMGLGKTLQMIALLEMKKESALIVCPASLVYNWESELHRFAPDLRVTAVTGNGEQRQARIREGSGGVLITSYDLLKRDTQEYRDRSFAFLVADEAQYIKNAGTQAAKAVKELSAGCRFALTGTPIENKLSDLWSIFDFIMPGYLYDYGKFREEIEVPVVQGEDAVALKRLQRMTAPFILRRKKQDVLKDLPDKLEKTIYIQLAEEQRKLYDARVQRIRMELAGQTEEQYRADSIKYLAELTGLRQICCAPALCYENYKGGSAKTDACLELVEDMIQSEHSILLFSQFTGMLDMLAGAMERRGISYLYLSGRNTKEQRRQMVEAFQNGEAPVFLISLKAGGTGLNLTRADVVIHYDPWWNMAAQNQATDRTHRIGQKNVVTVVKLVARDTIEERIVELQERKARMADQVMEGQAVADHRISREELLELMQGQKG</sequence>
<dbReference type="GO" id="GO:0016787">
    <property type="term" value="F:hydrolase activity"/>
    <property type="evidence" value="ECO:0007669"/>
    <property type="project" value="UniProtKB-KW"/>
</dbReference>
<dbReference type="InterPro" id="IPR027417">
    <property type="entry name" value="P-loop_NTPase"/>
</dbReference>
<evidence type="ECO:0000259" key="4">
    <source>
        <dbReference type="PROSITE" id="PS51192"/>
    </source>
</evidence>
<keyword evidence="1" id="KW-0378">Hydrolase</keyword>
<evidence type="ECO:0000313" key="6">
    <source>
        <dbReference type="EMBL" id="HIS30742.1"/>
    </source>
</evidence>
<evidence type="ECO:0000256" key="2">
    <source>
        <dbReference type="PROSITE-ProRule" id="PRU00325"/>
    </source>
</evidence>
<dbReference type="Gene3D" id="3.40.50.10810">
    <property type="entry name" value="Tandem AAA-ATPase domain"/>
    <property type="match status" value="1"/>
</dbReference>
<feature type="domain" description="Helicase ATP-binding" evidence="4">
    <location>
        <begin position="633"/>
        <end position="788"/>
    </location>
</feature>
<dbReference type="GO" id="GO:0005524">
    <property type="term" value="F:ATP binding"/>
    <property type="evidence" value="ECO:0007669"/>
    <property type="project" value="InterPro"/>
</dbReference>
<dbReference type="EMBL" id="DVIQ01000023">
    <property type="protein sequence ID" value="HIS30742.1"/>
    <property type="molecule type" value="Genomic_DNA"/>
</dbReference>
<evidence type="ECO:0000259" key="5">
    <source>
        <dbReference type="PROSITE" id="PS51194"/>
    </source>
</evidence>
<keyword evidence="2" id="KW-0862">Zinc</keyword>
<dbReference type="InterPro" id="IPR013663">
    <property type="entry name" value="Helicase_SWF/SNF/SWI_bac"/>
</dbReference>
<dbReference type="AlphaFoldDB" id="A0A9D1ERK2"/>
<dbReference type="Pfam" id="PF00271">
    <property type="entry name" value="Helicase_C"/>
    <property type="match status" value="1"/>
</dbReference>
<dbReference type="Pfam" id="PF08455">
    <property type="entry name" value="SNF2_assoc"/>
    <property type="match status" value="1"/>
</dbReference>
<keyword evidence="2" id="KW-0863">Zinc-finger</keyword>
<dbReference type="PROSITE" id="PS51192">
    <property type="entry name" value="HELICASE_ATP_BIND_1"/>
    <property type="match status" value="1"/>
</dbReference>
<feature type="domain" description="SWIM-type" evidence="3">
    <location>
        <begin position="57"/>
        <end position="95"/>
    </location>
</feature>
<dbReference type="InterPro" id="IPR014001">
    <property type="entry name" value="Helicase_ATP-bd"/>
</dbReference>
<reference evidence="6" key="1">
    <citation type="submission" date="2020-10" db="EMBL/GenBank/DDBJ databases">
        <authorList>
            <person name="Gilroy R."/>
        </authorList>
    </citation>
    <scope>NUCLEOTIDE SEQUENCE</scope>
    <source>
        <strain evidence="6">CHK190-19873</strain>
    </source>
</reference>
<name>A0A9D1ERK2_9FIRM</name>
<reference evidence="6" key="2">
    <citation type="journal article" date="2021" name="PeerJ">
        <title>Extensive microbial diversity within the chicken gut microbiome revealed by metagenomics and culture.</title>
        <authorList>
            <person name="Gilroy R."/>
            <person name="Ravi A."/>
            <person name="Getino M."/>
            <person name="Pursley I."/>
            <person name="Horton D.L."/>
            <person name="Alikhan N.F."/>
            <person name="Baker D."/>
            <person name="Gharbi K."/>
            <person name="Hall N."/>
            <person name="Watson M."/>
            <person name="Adriaenssens E.M."/>
            <person name="Foster-Nyarko E."/>
            <person name="Jarju S."/>
            <person name="Secka A."/>
            <person name="Antonio M."/>
            <person name="Oren A."/>
            <person name="Chaudhuri R.R."/>
            <person name="La Ragione R."/>
            <person name="Hildebrand F."/>
            <person name="Pallen M.J."/>
        </authorList>
    </citation>
    <scope>NUCLEOTIDE SEQUENCE</scope>
    <source>
        <strain evidence="6">CHK190-19873</strain>
    </source>
</reference>
<dbReference type="SMART" id="SM00487">
    <property type="entry name" value="DEXDc"/>
    <property type="match status" value="1"/>
</dbReference>
<dbReference type="PANTHER" id="PTHR10799">
    <property type="entry name" value="SNF2/RAD54 HELICASE FAMILY"/>
    <property type="match status" value="1"/>
</dbReference>
<dbReference type="Gene3D" id="3.40.50.300">
    <property type="entry name" value="P-loop containing nucleotide triphosphate hydrolases"/>
    <property type="match status" value="1"/>
</dbReference>